<dbReference type="Proteomes" id="UP000815677">
    <property type="component" value="Unassembled WGS sequence"/>
</dbReference>
<keyword evidence="3" id="KW-1185">Reference proteome</keyword>
<accession>A0ABQ0LBP0</accession>
<evidence type="ECO:0000313" key="3">
    <source>
        <dbReference type="Proteomes" id="UP000815677"/>
    </source>
</evidence>
<reference evidence="2" key="1">
    <citation type="submission" date="2014-09" db="EMBL/GenBank/DDBJ databases">
        <title>Genome sequence of the luminous mushroom Mycena chlorophos for searching fungal bioluminescence genes.</title>
        <authorList>
            <person name="Tanaka Y."/>
            <person name="Kasuga D."/>
            <person name="Oba Y."/>
            <person name="Hase S."/>
            <person name="Sato K."/>
            <person name="Oba Y."/>
            <person name="Sakakibara Y."/>
        </authorList>
    </citation>
    <scope>NUCLEOTIDE SEQUENCE</scope>
</reference>
<dbReference type="InterPro" id="IPR018712">
    <property type="entry name" value="Tle1-like_cat"/>
</dbReference>
<name>A0ABQ0LBP0_MYCCL</name>
<sequence length="199" mass="21479">MLSGHTSDVLALSSPAEDLILFASRDSTANVHAGSSSTCVVVHGPIHWCFSVPKPCFDTTKLGSSLELHGSLRRRVAVFERWCPSGDGGPPVYSPGSLPSFHRCAWRRHTMSAVGDTTPTPATPAPPTATATPRTLVLVFDGTADEYNAYNTNAVRLFGLLKKDDFRQQLCYYQATGYVSSASPEAHIPHEPSLACYIK</sequence>
<evidence type="ECO:0000313" key="2">
    <source>
        <dbReference type="EMBL" id="GAT48387.1"/>
    </source>
</evidence>
<gene>
    <name evidence="2" type="ORF">MCHLO_05800</name>
</gene>
<dbReference type="Pfam" id="PF09994">
    <property type="entry name" value="T6SS_Tle1-like_cat"/>
    <property type="match status" value="1"/>
</dbReference>
<protein>
    <recommendedName>
        <fullName evidence="1">T6SS Phospholipase effector Tle1-like catalytic domain-containing protein</fullName>
    </recommendedName>
</protein>
<feature type="domain" description="T6SS Phospholipase effector Tle1-like catalytic" evidence="1">
    <location>
        <begin position="134"/>
        <end position="176"/>
    </location>
</feature>
<proteinExistence type="predicted"/>
<evidence type="ECO:0000259" key="1">
    <source>
        <dbReference type="Pfam" id="PF09994"/>
    </source>
</evidence>
<dbReference type="EMBL" id="DF844524">
    <property type="protein sequence ID" value="GAT48387.1"/>
    <property type="molecule type" value="Genomic_DNA"/>
</dbReference>
<organism evidence="2 3">
    <name type="scientific">Mycena chlorophos</name>
    <name type="common">Agaric fungus</name>
    <name type="synonym">Agaricus chlorophos</name>
    <dbReference type="NCBI Taxonomy" id="658473"/>
    <lineage>
        <taxon>Eukaryota</taxon>
        <taxon>Fungi</taxon>
        <taxon>Dikarya</taxon>
        <taxon>Basidiomycota</taxon>
        <taxon>Agaricomycotina</taxon>
        <taxon>Agaricomycetes</taxon>
        <taxon>Agaricomycetidae</taxon>
        <taxon>Agaricales</taxon>
        <taxon>Marasmiineae</taxon>
        <taxon>Mycenaceae</taxon>
        <taxon>Mycena</taxon>
    </lineage>
</organism>